<gene>
    <name evidence="5" type="ORF">EVOR1521_LOCUS13561</name>
</gene>
<comment type="caution">
    <text evidence="5">The sequence shown here is derived from an EMBL/GenBank/DDBJ whole genome shotgun (WGS) entry which is preliminary data.</text>
</comment>
<dbReference type="InterPro" id="IPR041472">
    <property type="entry name" value="BL00235/CARNS1_N"/>
</dbReference>
<name>A0AA36MVB8_9DINO</name>
<dbReference type="Proteomes" id="UP001178507">
    <property type="component" value="Unassembled WGS sequence"/>
</dbReference>
<dbReference type="PANTHER" id="PTHR43585:SF2">
    <property type="entry name" value="ATP-GRASP ENZYME FSQD"/>
    <property type="match status" value="1"/>
</dbReference>
<feature type="non-terminal residue" evidence="5">
    <location>
        <position position="1"/>
    </location>
</feature>
<accession>A0AA36MVB8</accession>
<evidence type="ECO:0000259" key="4">
    <source>
        <dbReference type="Pfam" id="PF18130"/>
    </source>
</evidence>
<proteinExistence type="predicted"/>
<dbReference type="GO" id="GO:0016874">
    <property type="term" value="F:ligase activity"/>
    <property type="evidence" value="ECO:0007669"/>
    <property type="project" value="UniProtKB-KW"/>
</dbReference>
<dbReference type="InterPro" id="IPR052032">
    <property type="entry name" value="ATP-dep_AA_Ligase"/>
</dbReference>
<sequence length="337" mass="36513">MGKDSTGCFGCFRFLLPSNAPEVAPDMSPGSWGPPAEVDLVPSMARPRVGSWASPVPSMPAPWGTWSTPQDDRHTVLTVSGLDEPVKVTKTPTSKNMATAQPGRLKEIGWYNRDGFKSPTQGFLVEQLLASPGSLPQGLSPAECKLQNEKRVDQVLKTLDTIPNATTTERLAKVPRRLLTQRGDTGQRLRRGILKGATIVFITTGYEGKRFIYERAHALGVRSVLIDSPTSWSKRLVDEGVAVKFIPIDMDQTSREVVKSCLAAIEACERDPAVGKVDGVCTFAELSVPLTARLAELLGLPGPTPEATDQARDKYATRGALTRYGLPTPPNCEITCE</sequence>
<dbReference type="AlphaFoldDB" id="A0AA36MVB8"/>
<keyword evidence="2" id="KW-0547">Nucleotide-binding</keyword>
<keyword evidence="3" id="KW-0067">ATP-binding</keyword>
<evidence type="ECO:0000256" key="1">
    <source>
        <dbReference type="ARBA" id="ARBA00022598"/>
    </source>
</evidence>
<evidence type="ECO:0000313" key="6">
    <source>
        <dbReference type="Proteomes" id="UP001178507"/>
    </source>
</evidence>
<evidence type="ECO:0000256" key="3">
    <source>
        <dbReference type="ARBA" id="ARBA00022840"/>
    </source>
</evidence>
<reference evidence="5" key="1">
    <citation type="submission" date="2023-08" db="EMBL/GenBank/DDBJ databases">
        <authorList>
            <person name="Chen Y."/>
            <person name="Shah S."/>
            <person name="Dougan E. K."/>
            <person name="Thang M."/>
            <person name="Chan C."/>
        </authorList>
    </citation>
    <scope>NUCLEOTIDE SEQUENCE</scope>
</reference>
<dbReference type="Pfam" id="PF18130">
    <property type="entry name" value="ATPgrasp_N"/>
    <property type="match status" value="1"/>
</dbReference>
<dbReference type="PANTHER" id="PTHR43585">
    <property type="entry name" value="FUMIPYRROLE BIOSYNTHESIS PROTEIN C"/>
    <property type="match status" value="1"/>
</dbReference>
<evidence type="ECO:0000313" key="5">
    <source>
        <dbReference type="EMBL" id="CAJ1387488.1"/>
    </source>
</evidence>
<keyword evidence="1" id="KW-0436">Ligase</keyword>
<dbReference type="GO" id="GO:0005524">
    <property type="term" value="F:ATP binding"/>
    <property type="evidence" value="ECO:0007669"/>
    <property type="project" value="UniProtKB-KW"/>
</dbReference>
<feature type="domain" description="BL00235/CARNS1 N-terminal" evidence="4">
    <location>
        <begin position="213"/>
        <end position="302"/>
    </location>
</feature>
<evidence type="ECO:0000256" key="2">
    <source>
        <dbReference type="ARBA" id="ARBA00022741"/>
    </source>
</evidence>
<organism evidence="5 6">
    <name type="scientific">Effrenium voratum</name>
    <dbReference type="NCBI Taxonomy" id="2562239"/>
    <lineage>
        <taxon>Eukaryota</taxon>
        <taxon>Sar</taxon>
        <taxon>Alveolata</taxon>
        <taxon>Dinophyceae</taxon>
        <taxon>Suessiales</taxon>
        <taxon>Symbiodiniaceae</taxon>
        <taxon>Effrenium</taxon>
    </lineage>
</organism>
<dbReference type="Gene3D" id="3.40.50.20">
    <property type="match status" value="1"/>
</dbReference>
<protein>
    <recommendedName>
        <fullName evidence="4">BL00235/CARNS1 N-terminal domain-containing protein</fullName>
    </recommendedName>
</protein>
<dbReference type="EMBL" id="CAUJNA010001528">
    <property type="protein sequence ID" value="CAJ1387488.1"/>
    <property type="molecule type" value="Genomic_DNA"/>
</dbReference>
<keyword evidence="6" id="KW-1185">Reference proteome</keyword>